<reference evidence="3" key="1">
    <citation type="submission" date="2017-03" db="EMBL/GenBank/DDBJ databases">
        <authorList>
            <person name="Monnet C."/>
        </authorList>
    </citation>
    <scope>NUCLEOTIDE SEQUENCE [LARGE SCALE GENOMIC DNA]</scope>
    <source>
        <strain evidence="3">CNRZ 920</strain>
    </source>
</reference>
<evidence type="ECO:0000313" key="2">
    <source>
        <dbReference type="EMBL" id="SMX66787.1"/>
    </source>
</evidence>
<dbReference type="RefSeq" id="WP_180959871.1">
    <property type="nucleotide sequence ID" value="NZ_FXZG01000001.1"/>
</dbReference>
<organism evidence="2 3">
    <name type="scientific">Brevibacterium aurantiacum</name>
    <dbReference type="NCBI Taxonomy" id="273384"/>
    <lineage>
        <taxon>Bacteria</taxon>
        <taxon>Bacillati</taxon>
        <taxon>Actinomycetota</taxon>
        <taxon>Actinomycetes</taxon>
        <taxon>Micrococcales</taxon>
        <taxon>Brevibacteriaceae</taxon>
        <taxon>Brevibacterium</taxon>
    </lineage>
</organism>
<dbReference type="Proteomes" id="UP000234289">
    <property type="component" value="Unassembled WGS sequence"/>
</dbReference>
<keyword evidence="1" id="KW-0472">Membrane</keyword>
<accession>A0A2H1HV52</accession>
<keyword evidence="1" id="KW-1133">Transmembrane helix</keyword>
<proteinExistence type="predicted"/>
<dbReference type="EMBL" id="FXZG01000001">
    <property type="protein sequence ID" value="SMX66787.1"/>
    <property type="molecule type" value="Genomic_DNA"/>
</dbReference>
<dbReference type="AlphaFoldDB" id="A0A2H1HV52"/>
<feature type="transmembrane region" description="Helical" evidence="1">
    <location>
        <begin position="36"/>
        <end position="57"/>
    </location>
</feature>
<gene>
    <name evidence="2" type="ORF">BAUR920_00291</name>
</gene>
<evidence type="ECO:0000313" key="3">
    <source>
        <dbReference type="Proteomes" id="UP000234289"/>
    </source>
</evidence>
<sequence length="58" mass="6776">MARKKGSEYWDRIVANGQKYVDQDDRQQINDWLERWGGIFCGVVIIGFVVTLIVMMIL</sequence>
<protein>
    <submittedName>
        <fullName evidence="2">Uncharacterized protein</fullName>
    </submittedName>
</protein>
<name>A0A2H1HV52_BREAU</name>
<evidence type="ECO:0000256" key="1">
    <source>
        <dbReference type="SAM" id="Phobius"/>
    </source>
</evidence>
<keyword evidence="1" id="KW-0812">Transmembrane</keyword>